<comment type="caution">
    <text evidence="2">The sequence shown here is derived from an EMBL/GenBank/DDBJ whole genome shotgun (WGS) entry which is preliminary data.</text>
</comment>
<accession>A0A8J3BRP8</accession>
<dbReference type="EMBL" id="BMQC01000008">
    <property type="protein sequence ID" value="GGK32051.1"/>
    <property type="molecule type" value="Genomic_DNA"/>
</dbReference>
<protein>
    <submittedName>
        <fullName evidence="2">Uncharacterized protein</fullName>
    </submittedName>
</protein>
<evidence type="ECO:0000256" key="1">
    <source>
        <dbReference type="SAM" id="MobiDB-lite"/>
    </source>
</evidence>
<organism evidence="2 3">
    <name type="scientific">Pilimelia terevasa</name>
    <dbReference type="NCBI Taxonomy" id="53372"/>
    <lineage>
        <taxon>Bacteria</taxon>
        <taxon>Bacillati</taxon>
        <taxon>Actinomycetota</taxon>
        <taxon>Actinomycetes</taxon>
        <taxon>Micromonosporales</taxon>
        <taxon>Micromonosporaceae</taxon>
        <taxon>Pilimelia</taxon>
    </lineage>
</organism>
<proteinExistence type="predicted"/>
<keyword evidence="3" id="KW-1185">Reference proteome</keyword>
<dbReference type="Proteomes" id="UP000662200">
    <property type="component" value="Unassembled WGS sequence"/>
</dbReference>
<reference evidence="2" key="1">
    <citation type="journal article" date="2014" name="Int. J. Syst. Evol. Microbiol.">
        <title>Complete genome sequence of Corynebacterium casei LMG S-19264T (=DSM 44701T), isolated from a smear-ripened cheese.</title>
        <authorList>
            <consortium name="US DOE Joint Genome Institute (JGI-PGF)"/>
            <person name="Walter F."/>
            <person name="Albersmeier A."/>
            <person name="Kalinowski J."/>
            <person name="Ruckert C."/>
        </authorList>
    </citation>
    <scope>NUCLEOTIDE SEQUENCE</scope>
    <source>
        <strain evidence="2">JCM 3091</strain>
    </source>
</reference>
<dbReference type="AlphaFoldDB" id="A0A8J3BRP8"/>
<evidence type="ECO:0000313" key="2">
    <source>
        <dbReference type="EMBL" id="GGK32051.1"/>
    </source>
</evidence>
<reference evidence="2" key="2">
    <citation type="submission" date="2020-09" db="EMBL/GenBank/DDBJ databases">
        <authorList>
            <person name="Sun Q."/>
            <person name="Ohkuma M."/>
        </authorList>
    </citation>
    <scope>NUCLEOTIDE SEQUENCE</scope>
    <source>
        <strain evidence="2">JCM 3091</strain>
    </source>
</reference>
<gene>
    <name evidence="2" type="ORF">GCM10010124_26010</name>
</gene>
<sequence length="323" mass="35148">MTDCVICGRATDGYACEPCTRPVHRDLIAAAALTDDTLTTIARLDRLPDRGGRTAPLRDDEPPTTPGGKPRQPNWLIEDRPTTPASALRPTAAPVNLDASSRVDAATGVITTWARMVIEERGLPTAPAPAPLAGPTCEPLQDCRRHRTCRAILGQHRARPGLSAAGRAALLLTNHLTWLRHHPAAAEALPELGQACRDIIRTVDRPAELELVGACDCGVRLYAKARAATITCRHCGKAWNTDSGRAEMTKHIRASLVTGAEYVTLHLRQHPGQPRKRVRDLIAQWARRGHIQVRGLSADGDPLYRYGDIDTRMNRLEDASSVA</sequence>
<dbReference type="RefSeq" id="WP_189114551.1">
    <property type="nucleotide sequence ID" value="NZ_BMQC01000008.1"/>
</dbReference>
<name>A0A8J3BRP8_9ACTN</name>
<feature type="compositionally biased region" description="Basic and acidic residues" evidence="1">
    <location>
        <begin position="45"/>
        <end position="61"/>
    </location>
</feature>
<feature type="region of interest" description="Disordered" evidence="1">
    <location>
        <begin position="45"/>
        <end position="88"/>
    </location>
</feature>
<evidence type="ECO:0000313" key="3">
    <source>
        <dbReference type="Proteomes" id="UP000662200"/>
    </source>
</evidence>